<proteinExistence type="predicted"/>
<gene>
    <name evidence="6" type="ORF">Cco03nite_23020</name>
</gene>
<evidence type="ECO:0000313" key="6">
    <source>
        <dbReference type="EMBL" id="GIG05602.1"/>
    </source>
</evidence>
<dbReference type="GO" id="GO:0003700">
    <property type="term" value="F:DNA-binding transcription factor activity"/>
    <property type="evidence" value="ECO:0007669"/>
    <property type="project" value="TreeGrafter"/>
</dbReference>
<dbReference type="Proteomes" id="UP000630887">
    <property type="component" value="Unassembled WGS sequence"/>
</dbReference>
<feature type="DNA-binding region" description="H-T-H motif" evidence="4">
    <location>
        <begin position="36"/>
        <end position="55"/>
    </location>
</feature>
<keyword evidence="1" id="KW-0805">Transcription regulation</keyword>
<dbReference type="GO" id="GO:0000976">
    <property type="term" value="F:transcription cis-regulatory region binding"/>
    <property type="evidence" value="ECO:0007669"/>
    <property type="project" value="TreeGrafter"/>
</dbReference>
<evidence type="ECO:0000256" key="3">
    <source>
        <dbReference type="ARBA" id="ARBA00023163"/>
    </source>
</evidence>
<dbReference type="PANTHER" id="PTHR30055">
    <property type="entry name" value="HTH-TYPE TRANSCRIPTIONAL REGULATOR RUTR"/>
    <property type="match status" value="1"/>
</dbReference>
<sequence>MVSDNDQRLGRLARTRARLQECALDLFERQGYDQTTAAQIAGAAGVTEMTFFRHFATKDRLVVEDPYDPLIADAVAAQPRGLPPLTRAVGGLRAAWARLPEPASDDVRRRVRIAAATPSLRAAIAANNAATEQILVEQLVGDGADPDAASVAAAAVLAGITAALLRWSQRDGAALADAVSAALDTLEARR</sequence>
<protein>
    <submittedName>
        <fullName evidence="6">TetR family transcriptional regulator</fullName>
    </submittedName>
</protein>
<evidence type="ECO:0000313" key="7">
    <source>
        <dbReference type="Proteomes" id="UP000630887"/>
    </source>
</evidence>
<dbReference type="InterPro" id="IPR001647">
    <property type="entry name" value="HTH_TetR"/>
</dbReference>
<accession>A0A8J3KSW2</accession>
<evidence type="ECO:0000256" key="2">
    <source>
        <dbReference type="ARBA" id="ARBA00023125"/>
    </source>
</evidence>
<dbReference type="PROSITE" id="PS50977">
    <property type="entry name" value="HTH_TETR_2"/>
    <property type="match status" value="1"/>
</dbReference>
<dbReference type="Pfam" id="PF17754">
    <property type="entry name" value="TetR_C_14"/>
    <property type="match status" value="1"/>
</dbReference>
<dbReference type="Gene3D" id="1.10.10.60">
    <property type="entry name" value="Homeodomain-like"/>
    <property type="match status" value="1"/>
</dbReference>
<evidence type="ECO:0000259" key="5">
    <source>
        <dbReference type="PROSITE" id="PS50977"/>
    </source>
</evidence>
<dbReference type="Gene3D" id="1.10.357.10">
    <property type="entry name" value="Tetracycline Repressor, domain 2"/>
    <property type="match status" value="1"/>
</dbReference>
<keyword evidence="7" id="KW-1185">Reference proteome</keyword>
<evidence type="ECO:0000256" key="4">
    <source>
        <dbReference type="PROSITE-ProRule" id="PRU00335"/>
    </source>
</evidence>
<dbReference type="EMBL" id="BONI01000016">
    <property type="protein sequence ID" value="GIG05602.1"/>
    <property type="molecule type" value="Genomic_DNA"/>
</dbReference>
<reference evidence="6 7" key="1">
    <citation type="submission" date="2021-01" db="EMBL/GenBank/DDBJ databases">
        <title>Whole genome shotgun sequence of Catellatospora coxensis NBRC 107359.</title>
        <authorList>
            <person name="Komaki H."/>
            <person name="Tamura T."/>
        </authorList>
    </citation>
    <scope>NUCLEOTIDE SEQUENCE [LARGE SCALE GENOMIC DNA]</scope>
    <source>
        <strain evidence="6 7">NBRC 107359</strain>
    </source>
</reference>
<dbReference type="AlphaFoldDB" id="A0A8J3KSW2"/>
<comment type="caution">
    <text evidence="6">The sequence shown here is derived from an EMBL/GenBank/DDBJ whole genome shotgun (WGS) entry which is preliminary data.</text>
</comment>
<name>A0A8J3KSW2_9ACTN</name>
<dbReference type="InterPro" id="IPR041347">
    <property type="entry name" value="MftR_C"/>
</dbReference>
<dbReference type="InterPro" id="IPR050109">
    <property type="entry name" value="HTH-type_TetR-like_transc_reg"/>
</dbReference>
<feature type="domain" description="HTH tetR-type" evidence="5">
    <location>
        <begin position="13"/>
        <end position="73"/>
    </location>
</feature>
<dbReference type="PRINTS" id="PR00455">
    <property type="entry name" value="HTHTETR"/>
</dbReference>
<organism evidence="6 7">
    <name type="scientific">Catellatospora coxensis</name>
    <dbReference type="NCBI Taxonomy" id="310354"/>
    <lineage>
        <taxon>Bacteria</taxon>
        <taxon>Bacillati</taxon>
        <taxon>Actinomycetota</taxon>
        <taxon>Actinomycetes</taxon>
        <taxon>Micromonosporales</taxon>
        <taxon>Micromonosporaceae</taxon>
        <taxon>Catellatospora</taxon>
    </lineage>
</organism>
<dbReference type="InterPro" id="IPR009057">
    <property type="entry name" value="Homeodomain-like_sf"/>
</dbReference>
<keyword evidence="3" id="KW-0804">Transcription</keyword>
<dbReference type="SUPFAM" id="SSF46689">
    <property type="entry name" value="Homeodomain-like"/>
    <property type="match status" value="1"/>
</dbReference>
<evidence type="ECO:0000256" key="1">
    <source>
        <dbReference type="ARBA" id="ARBA00023015"/>
    </source>
</evidence>
<dbReference type="PANTHER" id="PTHR30055:SF238">
    <property type="entry name" value="MYCOFACTOCIN BIOSYNTHESIS TRANSCRIPTIONAL REGULATOR MFTR-RELATED"/>
    <property type="match status" value="1"/>
</dbReference>
<keyword evidence="2 4" id="KW-0238">DNA-binding</keyword>
<dbReference type="Pfam" id="PF00440">
    <property type="entry name" value="TetR_N"/>
    <property type="match status" value="1"/>
</dbReference>